<organism evidence="2 3">
    <name type="scientific">Gluconobacter cerinus</name>
    <dbReference type="NCBI Taxonomy" id="38307"/>
    <lineage>
        <taxon>Bacteria</taxon>
        <taxon>Pseudomonadati</taxon>
        <taxon>Pseudomonadota</taxon>
        <taxon>Alphaproteobacteria</taxon>
        <taxon>Acetobacterales</taxon>
        <taxon>Acetobacteraceae</taxon>
        <taxon>Gluconobacter</taxon>
    </lineage>
</organism>
<dbReference type="AlphaFoldDB" id="A0AAV5NBR0"/>
<dbReference type="Gene3D" id="1.10.10.10">
    <property type="entry name" value="Winged helix-like DNA-binding domain superfamily/Winged helix DNA-binding domain"/>
    <property type="match status" value="1"/>
</dbReference>
<dbReference type="Pfam" id="PF12840">
    <property type="entry name" value="HTH_20"/>
    <property type="match status" value="1"/>
</dbReference>
<keyword evidence="3" id="KW-1185">Reference proteome</keyword>
<gene>
    <name evidence="2" type="ORF">GCM10007867_03500</name>
</gene>
<comment type="caution">
    <text evidence="2">The sequence shown here is derived from an EMBL/GenBank/DDBJ whole genome shotgun (WGS) entry which is preliminary data.</text>
</comment>
<evidence type="ECO:0000313" key="3">
    <source>
        <dbReference type="Proteomes" id="UP001156614"/>
    </source>
</evidence>
<dbReference type="InterPro" id="IPR036388">
    <property type="entry name" value="WH-like_DNA-bd_sf"/>
</dbReference>
<dbReference type="SMART" id="SM00418">
    <property type="entry name" value="HTH_ARSR"/>
    <property type="match status" value="1"/>
</dbReference>
<dbReference type="InterPro" id="IPR001845">
    <property type="entry name" value="HTH_ArsR_DNA-bd_dom"/>
</dbReference>
<dbReference type="GO" id="GO:0010288">
    <property type="term" value="P:response to lead ion"/>
    <property type="evidence" value="ECO:0007669"/>
    <property type="project" value="TreeGrafter"/>
</dbReference>
<dbReference type="GO" id="GO:0046686">
    <property type="term" value="P:response to cadmium ion"/>
    <property type="evidence" value="ECO:0007669"/>
    <property type="project" value="TreeGrafter"/>
</dbReference>
<dbReference type="InterPro" id="IPR036390">
    <property type="entry name" value="WH_DNA-bd_sf"/>
</dbReference>
<reference evidence="3" key="1">
    <citation type="journal article" date="2019" name="Int. J. Syst. Evol. Microbiol.">
        <title>The Global Catalogue of Microorganisms (GCM) 10K type strain sequencing project: providing services to taxonomists for standard genome sequencing and annotation.</title>
        <authorList>
            <consortium name="The Broad Institute Genomics Platform"/>
            <consortium name="The Broad Institute Genome Sequencing Center for Infectious Disease"/>
            <person name="Wu L."/>
            <person name="Ma J."/>
        </authorList>
    </citation>
    <scope>NUCLEOTIDE SEQUENCE [LARGE SCALE GENOMIC DNA]</scope>
    <source>
        <strain evidence="3">NBRC 3267</strain>
    </source>
</reference>
<proteinExistence type="predicted"/>
<sequence length="236" mass="25698">MFGCFGADQSMKDGPDIARIAALIGDPARSNILTALMSGKALTATELASEAGISAPTVSGHVRKLMDGGLIVGCNQGRHRYFQLAGSNVANLLEVIMGFAASQGHLRTRPGPRDPALRAARICYRHLAGKAGVRMYESLLARAFLVLDEDALSLTPQGESFLLSLGVDLTALSKKQPPHCRNCLDWSERRYHLGGPLSRSLMDFIFQEGWATQLPHSRTIQFTQTGQKAFERMFPL</sequence>
<dbReference type="RefSeq" id="WP_099212546.1">
    <property type="nucleotide sequence ID" value="NZ_BEWM01000003.1"/>
</dbReference>
<dbReference type="SUPFAM" id="SSF46785">
    <property type="entry name" value="Winged helix' DNA-binding domain"/>
    <property type="match status" value="1"/>
</dbReference>
<dbReference type="GO" id="GO:0032791">
    <property type="term" value="F:lead ion binding"/>
    <property type="evidence" value="ECO:0007669"/>
    <property type="project" value="TreeGrafter"/>
</dbReference>
<evidence type="ECO:0000259" key="1">
    <source>
        <dbReference type="PROSITE" id="PS50987"/>
    </source>
</evidence>
<dbReference type="GO" id="GO:0003700">
    <property type="term" value="F:DNA-binding transcription factor activity"/>
    <property type="evidence" value="ECO:0007669"/>
    <property type="project" value="InterPro"/>
</dbReference>
<dbReference type="EMBL" id="BSNU01000001">
    <property type="protein sequence ID" value="GLQ61505.1"/>
    <property type="molecule type" value="Genomic_DNA"/>
</dbReference>
<dbReference type="PROSITE" id="PS50987">
    <property type="entry name" value="HTH_ARSR_2"/>
    <property type="match status" value="1"/>
</dbReference>
<dbReference type="PANTHER" id="PTHR39168">
    <property type="entry name" value="TRANSCRIPTIONAL REGULATOR-RELATED"/>
    <property type="match status" value="1"/>
</dbReference>
<feature type="domain" description="HTH arsR-type" evidence="1">
    <location>
        <begin position="9"/>
        <end position="104"/>
    </location>
</feature>
<dbReference type="CDD" id="cd00090">
    <property type="entry name" value="HTH_ARSR"/>
    <property type="match status" value="1"/>
</dbReference>
<dbReference type="InterPro" id="IPR011991">
    <property type="entry name" value="ArsR-like_HTH"/>
</dbReference>
<dbReference type="PANTHER" id="PTHR39168:SF1">
    <property type="entry name" value="TRANSCRIPTIONAL REGULATORY PROTEIN"/>
    <property type="match status" value="1"/>
</dbReference>
<evidence type="ECO:0000313" key="2">
    <source>
        <dbReference type="EMBL" id="GLQ61505.1"/>
    </source>
</evidence>
<dbReference type="PRINTS" id="PR00778">
    <property type="entry name" value="HTHARSR"/>
</dbReference>
<dbReference type="Proteomes" id="UP001156614">
    <property type="component" value="Unassembled WGS sequence"/>
</dbReference>
<dbReference type="GO" id="GO:0003677">
    <property type="term" value="F:DNA binding"/>
    <property type="evidence" value="ECO:0007669"/>
    <property type="project" value="TreeGrafter"/>
</dbReference>
<accession>A0AAV5NBR0</accession>
<protein>
    <submittedName>
        <fullName evidence="2">Transcriptional regulator</fullName>
    </submittedName>
</protein>
<dbReference type="InterPro" id="IPR052543">
    <property type="entry name" value="HTH_Metal-responsive_Reg"/>
</dbReference>
<name>A0AAV5NBR0_9PROT</name>
<dbReference type="GO" id="GO:0097063">
    <property type="term" value="F:cadmium ion sensor activity"/>
    <property type="evidence" value="ECO:0007669"/>
    <property type="project" value="TreeGrafter"/>
</dbReference>